<keyword evidence="3" id="KW-1185">Reference proteome</keyword>
<organism evidence="2 3">
    <name type="scientific">Pisolithus microcarpus 441</name>
    <dbReference type="NCBI Taxonomy" id="765257"/>
    <lineage>
        <taxon>Eukaryota</taxon>
        <taxon>Fungi</taxon>
        <taxon>Dikarya</taxon>
        <taxon>Basidiomycota</taxon>
        <taxon>Agaricomycotina</taxon>
        <taxon>Agaricomycetes</taxon>
        <taxon>Agaricomycetidae</taxon>
        <taxon>Boletales</taxon>
        <taxon>Sclerodermatineae</taxon>
        <taxon>Pisolithaceae</taxon>
        <taxon>Pisolithus</taxon>
    </lineage>
</organism>
<dbReference type="InterPro" id="IPR046522">
    <property type="entry name" value="DUF6699"/>
</dbReference>
<dbReference type="Pfam" id="PF20415">
    <property type="entry name" value="DUF6699"/>
    <property type="match status" value="1"/>
</dbReference>
<feature type="domain" description="DUF6699" evidence="1">
    <location>
        <begin position="25"/>
        <end position="153"/>
    </location>
</feature>
<evidence type="ECO:0000313" key="2">
    <source>
        <dbReference type="EMBL" id="KIK25924.1"/>
    </source>
</evidence>
<name>A0A0C9ZIZ3_9AGAM</name>
<dbReference type="HOGENOM" id="CLU_085813_2_0_1"/>
<sequence>MPDTRVTLNRILSCNQAGGCSEVPLRWDIRYAPHHGAPTFDAAISPSELMQPAVDPPVKSLHIVSSLVLATWTITVTNPSGVMVQDVLVNIHATLQKPIIHDEWDNLSAEQHTSIQRIFYDWCYTSKDYGCTYSSGVRRIDCLLSTTVFSGLVTDVP</sequence>
<dbReference type="AlphaFoldDB" id="A0A0C9ZIZ3"/>
<gene>
    <name evidence="2" type="ORF">PISMIDRAFT_314164</name>
</gene>
<accession>A0A0C9ZIZ3</accession>
<protein>
    <recommendedName>
        <fullName evidence="1">DUF6699 domain-containing protein</fullName>
    </recommendedName>
</protein>
<reference evidence="3" key="2">
    <citation type="submission" date="2015-01" db="EMBL/GenBank/DDBJ databases">
        <title>Evolutionary Origins and Diversification of the Mycorrhizal Mutualists.</title>
        <authorList>
            <consortium name="DOE Joint Genome Institute"/>
            <consortium name="Mycorrhizal Genomics Consortium"/>
            <person name="Kohler A."/>
            <person name="Kuo A."/>
            <person name="Nagy L.G."/>
            <person name="Floudas D."/>
            <person name="Copeland A."/>
            <person name="Barry K.W."/>
            <person name="Cichocki N."/>
            <person name="Veneault-Fourrey C."/>
            <person name="LaButti K."/>
            <person name="Lindquist E.A."/>
            <person name="Lipzen A."/>
            <person name="Lundell T."/>
            <person name="Morin E."/>
            <person name="Murat C."/>
            <person name="Riley R."/>
            <person name="Ohm R."/>
            <person name="Sun H."/>
            <person name="Tunlid A."/>
            <person name="Henrissat B."/>
            <person name="Grigoriev I.V."/>
            <person name="Hibbett D.S."/>
            <person name="Martin F."/>
        </authorList>
    </citation>
    <scope>NUCLEOTIDE SEQUENCE [LARGE SCALE GENOMIC DNA]</scope>
    <source>
        <strain evidence="3">441</strain>
    </source>
</reference>
<evidence type="ECO:0000259" key="1">
    <source>
        <dbReference type="Pfam" id="PF20415"/>
    </source>
</evidence>
<dbReference type="OrthoDB" id="3144234at2759"/>
<dbReference type="Proteomes" id="UP000054018">
    <property type="component" value="Unassembled WGS sequence"/>
</dbReference>
<dbReference type="EMBL" id="KN833704">
    <property type="protein sequence ID" value="KIK25924.1"/>
    <property type="molecule type" value="Genomic_DNA"/>
</dbReference>
<dbReference type="STRING" id="765257.A0A0C9ZIZ3"/>
<reference evidence="2 3" key="1">
    <citation type="submission" date="2014-04" db="EMBL/GenBank/DDBJ databases">
        <authorList>
            <consortium name="DOE Joint Genome Institute"/>
            <person name="Kuo A."/>
            <person name="Kohler A."/>
            <person name="Costa M.D."/>
            <person name="Nagy L.G."/>
            <person name="Floudas D."/>
            <person name="Copeland A."/>
            <person name="Barry K.W."/>
            <person name="Cichocki N."/>
            <person name="Veneault-Fourrey C."/>
            <person name="LaButti K."/>
            <person name="Lindquist E.A."/>
            <person name="Lipzen A."/>
            <person name="Lundell T."/>
            <person name="Morin E."/>
            <person name="Murat C."/>
            <person name="Sun H."/>
            <person name="Tunlid A."/>
            <person name="Henrissat B."/>
            <person name="Grigoriev I.V."/>
            <person name="Hibbett D.S."/>
            <person name="Martin F."/>
            <person name="Nordberg H.P."/>
            <person name="Cantor M.N."/>
            <person name="Hua S.X."/>
        </authorList>
    </citation>
    <scope>NUCLEOTIDE SEQUENCE [LARGE SCALE GENOMIC DNA]</scope>
    <source>
        <strain evidence="2 3">441</strain>
    </source>
</reference>
<evidence type="ECO:0000313" key="3">
    <source>
        <dbReference type="Proteomes" id="UP000054018"/>
    </source>
</evidence>
<proteinExistence type="predicted"/>